<dbReference type="AlphaFoldDB" id="A0A7W9YN73"/>
<dbReference type="Pfam" id="PF13490">
    <property type="entry name" value="zf-HC2"/>
    <property type="match status" value="1"/>
</dbReference>
<dbReference type="GO" id="GO:0003677">
    <property type="term" value="F:DNA binding"/>
    <property type="evidence" value="ECO:0007669"/>
    <property type="project" value="UniProtKB-KW"/>
</dbReference>
<evidence type="ECO:0000313" key="10">
    <source>
        <dbReference type="Proteomes" id="UP000546642"/>
    </source>
</evidence>
<dbReference type="PANTHER" id="PTHR43133:SF8">
    <property type="entry name" value="RNA POLYMERASE SIGMA FACTOR HI_1459-RELATED"/>
    <property type="match status" value="1"/>
</dbReference>
<feature type="region of interest" description="Disordered" evidence="6">
    <location>
        <begin position="556"/>
        <end position="581"/>
    </location>
</feature>
<keyword evidence="2" id="KW-0805">Transcription regulation</keyword>
<evidence type="ECO:0000256" key="5">
    <source>
        <dbReference type="ARBA" id="ARBA00023163"/>
    </source>
</evidence>
<dbReference type="GO" id="GO:0016987">
    <property type="term" value="F:sigma factor activity"/>
    <property type="evidence" value="ECO:0007669"/>
    <property type="project" value="UniProtKB-KW"/>
</dbReference>
<dbReference type="Pfam" id="PF04542">
    <property type="entry name" value="Sigma70_r2"/>
    <property type="match status" value="1"/>
</dbReference>
<dbReference type="Gene3D" id="1.10.10.10">
    <property type="entry name" value="Winged helix-like DNA-binding domain superfamily/Winged helix DNA-binding domain"/>
    <property type="match status" value="1"/>
</dbReference>
<protein>
    <submittedName>
        <fullName evidence="9">RNA polymerase sigma factor (Sigma-70 family)</fullName>
    </submittedName>
</protein>
<feature type="compositionally biased region" description="Basic and acidic residues" evidence="6">
    <location>
        <begin position="735"/>
        <end position="753"/>
    </location>
</feature>
<evidence type="ECO:0000259" key="7">
    <source>
        <dbReference type="Pfam" id="PF04542"/>
    </source>
</evidence>
<feature type="compositionally biased region" description="Low complexity" evidence="6">
    <location>
        <begin position="668"/>
        <end position="689"/>
    </location>
</feature>
<dbReference type="SUPFAM" id="SSF88659">
    <property type="entry name" value="Sigma3 and sigma4 domains of RNA polymerase sigma factors"/>
    <property type="match status" value="1"/>
</dbReference>
<dbReference type="InterPro" id="IPR041916">
    <property type="entry name" value="Anti_sigma_zinc_sf"/>
</dbReference>
<feature type="region of interest" description="Disordered" evidence="6">
    <location>
        <begin position="309"/>
        <end position="455"/>
    </location>
</feature>
<sequence length="996" mass="102551">MTEPQGDHTELLVGDAELLERVRSGDTAAYATLYERHIDAARGLARQLVRGDAEVDDVVAETFTRVFGVVQRGGGPVDGFRPYLLTAVRHAVYDRARGEKRQVVTDDIEKFDRGEPFVDPALEGLERSLIARAFLALRPEWQSVLWYTEIEGIKPAEAATILGKTPNNVAALAYRAREGLREKYLQMHLSGGAPAESCRPALGLLGAYVRGGLGKRDTTTVDRHLDACADCREVYAELMDVNFGLPGIILPLFAGPAAAGYLASLPGGALSGGWWGRMSKGRQAATAGAAATAVAAAAVLALVSNEEEIPTAPGQPPVAAAPPPQAPPPNTPEPHAPDPAAPDPEDPRPDPPDAEEPAPPAPAAPPGAPPAGSPADPPAEPAAPGAPPPGEPAAPGAPPPEAAAPDPPAVSPPPPREPGAPPIPPREPGDTPPPPSNPDVPPPPPPTPGAPEFSAEIDPVGALVPGRPGIIVISVRNLGADAGADVVAEVDLPSGVAVRGTARRGSAAPFAPGTDGWSCAATAEGAQCVRSGLDSGTSSTQYLDVLVSPAARAGAPPSLAVSAGDARTTATGSHGVDPGGQPARFAAAGQVRTESVGNALLTCEDEERKDRWPWWPVVLNRSADGAGPSVSPGPAAPEADERRVPAAPSDAPPIDLPPEVGDSAVDAATPDTEPSSDPSTSAPDTPSDAESGPEAPAQGPAEDEKAKEGKDEEEQAVEDMLTPPDEGDGACAQALRREGDLRDNDMWDMRPLDLDGDPGTTMSSSVRWSLPEGGGVRWAGLYFSGSGMSPRSATAKLRGPASDAYVEVRADEVGRARLPGYPVYQAFADITGIVRAQGGGEWWVADVPTKTGMGTYAGWSMVVVLEDPAAPYNQAMVLETTDSVFHDEEGLRFPLAGLLPAAVPATVDVVAWEGDADLVGDRVLLNGAALTPEGGDRDPDNAFSSSARGAVGPPLTFGTDVVRFTPTLPRDPQVRLVTQGDAFVAGVVAVTAPMRT</sequence>
<keyword evidence="10" id="KW-1185">Reference proteome</keyword>
<feature type="compositionally biased region" description="Pro residues" evidence="6">
    <location>
        <begin position="313"/>
        <end position="342"/>
    </location>
</feature>
<evidence type="ECO:0000256" key="6">
    <source>
        <dbReference type="SAM" id="MobiDB-lite"/>
    </source>
</evidence>
<dbReference type="RefSeq" id="WP_184078785.1">
    <property type="nucleotide sequence ID" value="NZ_JACHDS010000001.1"/>
</dbReference>
<comment type="caution">
    <text evidence="9">The sequence shown here is derived from an EMBL/GenBank/DDBJ whole genome shotgun (WGS) entry which is preliminary data.</text>
</comment>
<dbReference type="InterPro" id="IPR039425">
    <property type="entry name" value="RNA_pol_sigma-70-like"/>
</dbReference>
<evidence type="ECO:0000256" key="1">
    <source>
        <dbReference type="ARBA" id="ARBA00010641"/>
    </source>
</evidence>
<dbReference type="PANTHER" id="PTHR43133">
    <property type="entry name" value="RNA POLYMERASE ECF-TYPE SIGMA FACTO"/>
    <property type="match status" value="1"/>
</dbReference>
<evidence type="ECO:0000256" key="3">
    <source>
        <dbReference type="ARBA" id="ARBA00023082"/>
    </source>
</evidence>
<dbReference type="EMBL" id="JACHDS010000001">
    <property type="protein sequence ID" value="MBB6174631.1"/>
    <property type="molecule type" value="Genomic_DNA"/>
</dbReference>
<reference evidence="9 10" key="1">
    <citation type="submission" date="2020-08" db="EMBL/GenBank/DDBJ databases">
        <title>Sequencing the genomes of 1000 actinobacteria strains.</title>
        <authorList>
            <person name="Klenk H.-P."/>
        </authorList>
    </citation>
    <scope>NUCLEOTIDE SEQUENCE [LARGE SCALE GENOMIC DNA]</scope>
    <source>
        <strain evidence="9 10">DSM 46659</strain>
    </source>
</reference>
<dbReference type="InterPro" id="IPR027383">
    <property type="entry name" value="Znf_put"/>
</dbReference>
<feature type="domain" description="RNA polymerase sigma-70 region 2" evidence="7">
    <location>
        <begin position="33"/>
        <end position="101"/>
    </location>
</feature>
<evidence type="ECO:0000256" key="2">
    <source>
        <dbReference type="ARBA" id="ARBA00023015"/>
    </source>
</evidence>
<keyword evidence="3" id="KW-0731">Sigma factor</keyword>
<dbReference type="InterPro" id="IPR013325">
    <property type="entry name" value="RNA_pol_sigma_r2"/>
</dbReference>
<feature type="compositionally biased region" description="Low complexity" evidence="6">
    <location>
        <begin position="622"/>
        <end position="637"/>
    </location>
</feature>
<evidence type="ECO:0000256" key="4">
    <source>
        <dbReference type="ARBA" id="ARBA00023125"/>
    </source>
</evidence>
<dbReference type="NCBIfam" id="TIGR02937">
    <property type="entry name" value="sigma70-ECF"/>
    <property type="match status" value="1"/>
</dbReference>
<dbReference type="InterPro" id="IPR007627">
    <property type="entry name" value="RNA_pol_sigma70_r2"/>
</dbReference>
<feature type="region of interest" description="Disordered" evidence="6">
    <location>
        <begin position="930"/>
        <end position="951"/>
    </location>
</feature>
<evidence type="ECO:0000259" key="8">
    <source>
        <dbReference type="Pfam" id="PF13490"/>
    </source>
</evidence>
<comment type="similarity">
    <text evidence="1">Belongs to the sigma-70 factor family. ECF subfamily.</text>
</comment>
<name>A0A7W9YN73_9ACTN</name>
<keyword evidence="4" id="KW-0238">DNA-binding</keyword>
<dbReference type="SUPFAM" id="SSF88946">
    <property type="entry name" value="Sigma2 domain of RNA polymerase sigma factors"/>
    <property type="match status" value="1"/>
</dbReference>
<dbReference type="Proteomes" id="UP000546642">
    <property type="component" value="Unassembled WGS sequence"/>
</dbReference>
<dbReference type="GO" id="GO:0006352">
    <property type="term" value="P:DNA-templated transcription initiation"/>
    <property type="evidence" value="ECO:0007669"/>
    <property type="project" value="InterPro"/>
</dbReference>
<evidence type="ECO:0000313" key="9">
    <source>
        <dbReference type="EMBL" id="MBB6174631.1"/>
    </source>
</evidence>
<gene>
    <name evidence="9" type="ORF">HNR23_004691</name>
</gene>
<organism evidence="9 10">
    <name type="scientific">Nocardiopsis mwathae</name>
    <dbReference type="NCBI Taxonomy" id="1472723"/>
    <lineage>
        <taxon>Bacteria</taxon>
        <taxon>Bacillati</taxon>
        <taxon>Actinomycetota</taxon>
        <taxon>Actinomycetes</taxon>
        <taxon>Streptosporangiales</taxon>
        <taxon>Nocardiopsidaceae</taxon>
        <taxon>Nocardiopsis</taxon>
    </lineage>
</organism>
<proteinExistence type="inferred from homology"/>
<keyword evidence="5" id="KW-0804">Transcription</keyword>
<dbReference type="InterPro" id="IPR014284">
    <property type="entry name" value="RNA_pol_sigma-70_dom"/>
</dbReference>
<feature type="region of interest" description="Disordered" evidence="6">
    <location>
        <begin position="621"/>
        <end position="764"/>
    </location>
</feature>
<accession>A0A7W9YN73</accession>
<dbReference type="InterPro" id="IPR036388">
    <property type="entry name" value="WH-like_DNA-bd_sf"/>
</dbReference>
<dbReference type="InterPro" id="IPR013324">
    <property type="entry name" value="RNA_pol_sigma_r3/r4-like"/>
</dbReference>
<feature type="compositionally biased region" description="Pro residues" evidence="6">
    <location>
        <begin position="357"/>
        <end position="449"/>
    </location>
</feature>
<dbReference type="Gene3D" id="1.10.1740.10">
    <property type="match status" value="1"/>
</dbReference>
<dbReference type="Gene3D" id="1.10.10.1320">
    <property type="entry name" value="Anti-sigma factor, zinc-finger domain"/>
    <property type="match status" value="1"/>
</dbReference>
<feature type="domain" description="Putative zinc-finger" evidence="8">
    <location>
        <begin position="198"/>
        <end position="232"/>
    </location>
</feature>